<accession>A0ABQ8RXT7</accession>
<protein>
    <submittedName>
        <fullName evidence="2">Uncharacterized protein</fullName>
    </submittedName>
</protein>
<feature type="compositionally biased region" description="Polar residues" evidence="1">
    <location>
        <begin position="50"/>
        <end position="61"/>
    </location>
</feature>
<keyword evidence="3" id="KW-1185">Reference proteome</keyword>
<name>A0ABQ8RXT7_PERAM</name>
<gene>
    <name evidence="2" type="ORF">ANN_27317</name>
</gene>
<sequence>MSLGSSTESYPAFARIGLRENPGKNLNQVTCPDRDSNPGHLLSRPDALTVTPQSKQASQANRSSTRVCVRICVSIRRPEFECSGPQLEGPEFECSGPHLEGPEFEYSELSLKVCGSRYRELDPRDYDVGIDYEIVMQGIQRLMYAKSDREEKGNANCSVSQPEPTQFIERRSKGLNRMEFRALLDDINSEYGDLLYHTEVRWLSRGKVLERFLPLRNEIALFMDAHGKLVRSLERIYKNNATIVRRLRRRFQDMRELEQQFKIFATPFSVSVLDIPAEPQLEILDLQSEIELKDNLLSKNLKVRIYKTVILPVILYGCETWTLTLREEHRLRVFENKVLRKIFGAKRDEVTGEWRKLHNTELHALYSSPDIISNIKSRRLRWAWHVARMSESRNSYRVLVGRPEGKRSLGRPRRRWEDNIKMDLREVGYDRDWINLAQDRDLWRAYVRAAMNLRNKVLRKIFGAKRDEVTGEWRKLHNTELHALYSSPDIIRNLKSRRLRWAGHVARMGESRNAYRVLVGRPEGKRPLGRPRRRWEDNIKMDLKEVGYDDRDWLNLAQDRDRWRAYVRAAMNLRVVVITEDVQNVHLLLEYRPHIDVSLTCEHYPKLQEYCVCPQNMPQFDSEGIPNQALETNKPMILNGPTSRNREGSDQVSVEAKQLGHLYLSTDQETFDPSTGEPYD</sequence>
<dbReference type="PANTHER" id="PTHR47027">
    <property type="entry name" value="REVERSE TRANSCRIPTASE DOMAIN-CONTAINING PROTEIN"/>
    <property type="match status" value="1"/>
</dbReference>
<evidence type="ECO:0000313" key="2">
    <source>
        <dbReference type="EMBL" id="KAJ4426503.1"/>
    </source>
</evidence>
<organism evidence="2 3">
    <name type="scientific">Periplaneta americana</name>
    <name type="common">American cockroach</name>
    <name type="synonym">Blatta americana</name>
    <dbReference type="NCBI Taxonomy" id="6978"/>
    <lineage>
        <taxon>Eukaryota</taxon>
        <taxon>Metazoa</taxon>
        <taxon>Ecdysozoa</taxon>
        <taxon>Arthropoda</taxon>
        <taxon>Hexapoda</taxon>
        <taxon>Insecta</taxon>
        <taxon>Pterygota</taxon>
        <taxon>Neoptera</taxon>
        <taxon>Polyneoptera</taxon>
        <taxon>Dictyoptera</taxon>
        <taxon>Blattodea</taxon>
        <taxon>Blattoidea</taxon>
        <taxon>Blattidae</taxon>
        <taxon>Blattinae</taxon>
        <taxon>Periplaneta</taxon>
    </lineage>
</organism>
<evidence type="ECO:0000256" key="1">
    <source>
        <dbReference type="SAM" id="MobiDB-lite"/>
    </source>
</evidence>
<proteinExistence type="predicted"/>
<dbReference type="EMBL" id="JAJSOF020000040">
    <property type="protein sequence ID" value="KAJ4426503.1"/>
    <property type="molecule type" value="Genomic_DNA"/>
</dbReference>
<evidence type="ECO:0000313" key="3">
    <source>
        <dbReference type="Proteomes" id="UP001148838"/>
    </source>
</evidence>
<reference evidence="2 3" key="1">
    <citation type="journal article" date="2022" name="Allergy">
        <title>Genome assembly and annotation of Periplaneta americana reveal a comprehensive cockroach allergen profile.</title>
        <authorList>
            <person name="Wang L."/>
            <person name="Xiong Q."/>
            <person name="Saelim N."/>
            <person name="Wang L."/>
            <person name="Nong W."/>
            <person name="Wan A.T."/>
            <person name="Shi M."/>
            <person name="Liu X."/>
            <person name="Cao Q."/>
            <person name="Hui J.H.L."/>
            <person name="Sookrung N."/>
            <person name="Leung T.F."/>
            <person name="Tungtrongchitr A."/>
            <person name="Tsui S.K.W."/>
        </authorList>
    </citation>
    <scope>NUCLEOTIDE SEQUENCE [LARGE SCALE GENOMIC DNA]</scope>
    <source>
        <strain evidence="2">PWHHKU_190912</strain>
    </source>
</reference>
<dbReference type="Proteomes" id="UP001148838">
    <property type="component" value="Unassembled WGS sequence"/>
</dbReference>
<comment type="caution">
    <text evidence="2">The sequence shown here is derived from an EMBL/GenBank/DDBJ whole genome shotgun (WGS) entry which is preliminary data.</text>
</comment>
<feature type="region of interest" description="Disordered" evidence="1">
    <location>
        <begin position="24"/>
        <end position="61"/>
    </location>
</feature>
<dbReference type="PANTHER" id="PTHR47027:SF20">
    <property type="entry name" value="REVERSE TRANSCRIPTASE-LIKE PROTEIN WITH RNA-DIRECTED DNA POLYMERASE DOMAIN"/>
    <property type="match status" value="1"/>
</dbReference>